<feature type="region of interest" description="Disordered" evidence="10">
    <location>
        <begin position="320"/>
        <end position="359"/>
    </location>
</feature>
<dbReference type="GO" id="GO:0008270">
    <property type="term" value="F:zinc ion binding"/>
    <property type="evidence" value="ECO:0007669"/>
    <property type="project" value="UniProtKB-KW"/>
</dbReference>
<evidence type="ECO:0000259" key="11">
    <source>
        <dbReference type="PROSITE" id="PS50157"/>
    </source>
</evidence>
<dbReference type="InterPro" id="IPR002857">
    <property type="entry name" value="Znf_CXXC"/>
</dbReference>
<evidence type="ECO:0000313" key="14">
    <source>
        <dbReference type="EMBL" id="KAH7646009.1"/>
    </source>
</evidence>
<reference evidence="14" key="2">
    <citation type="journal article" date="2021" name="World Allergy Organ. J.">
        <title>Chromosome-level assembly of Dermatophagoides farinae genome and transcriptome reveals two novel allergens Der f 37 and Der f 39.</title>
        <authorList>
            <person name="Chen J."/>
            <person name="Cai Z."/>
            <person name="Fan D."/>
            <person name="Hu J."/>
            <person name="Hou Y."/>
            <person name="He Y."/>
            <person name="Zhang Z."/>
            <person name="Zhao Z."/>
            <person name="Gao P."/>
            <person name="Hu W."/>
            <person name="Sun J."/>
            <person name="Li J."/>
            <person name="Ji K."/>
        </authorList>
    </citation>
    <scope>NUCLEOTIDE SEQUENCE</scope>
    <source>
        <strain evidence="14">JKM2019</strain>
    </source>
</reference>
<accession>A0A9D4P9H6</accession>
<name>A0A9D4P9H6_DERFA</name>
<gene>
    <name evidence="14" type="ORF">HUG17_1547</name>
</gene>
<dbReference type="Proteomes" id="UP000828236">
    <property type="component" value="Unassembled WGS sequence"/>
</dbReference>
<evidence type="ECO:0000256" key="9">
    <source>
        <dbReference type="PROSITE-ProRule" id="PRU00509"/>
    </source>
</evidence>
<keyword evidence="5" id="KW-0238">DNA-binding</keyword>
<evidence type="ECO:0000256" key="10">
    <source>
        <dbReference type="SAM" id="MobiDB-lite"/>
    </source>
</evidence>
<evidence type="ECO:0000256" key="6">
    <source>
        <dbReference type="ARBA" id="ARBA00023163"/>
    </source>
</evidence>
<dbReference type="Gene3D" id="3.30.50.10">
    <property type="entry name" value="Erythroid Transcription Factor GATA-1, subunit A"/>
    <property type="match status" value="1"/>
</dbReference>
<evidence type="ECO:0000256" key="3">
    <source>
        <dbReference type="ARBA" id="ARBA00022833"/>
    </source>
</evidence>
<evidence type="ECO:0000259" key="12">
    <source>
        <dbReference type="PROSITE" id="PS51030"/>
    </source>
</evidence>
<evidence type="ECO:0000256" key="8">
    <source>
        <dbReference type="ARBA" id="ARBA00023242"/>
    </source>
</evidence>
<protein>
    <submittedName>
        <fullName evidence="14">Nuclear receptor-like protein</fullName>
    </submittedName>
</protein>
<keyword evidence="1" id="KW-0479">Metal-binding</keyword>
<keyword evidence="8" id="KW-0539">Nucleus</keyword>
<dbReference type="GO" id="GO:0003700">
    <property type="term" value="F:DNA-binding transcription factor activity"/>
    <property type="evidence" value="ECO:0007669"/>
    <property type="project" value="InterPro"/>
</dbReference>
<dbReference type="GO" id="GO:0043565">
    <property type="term" value="F:sequence-specific DNA binding"/>
    <property type="evidence" value="ECO:0007669"/>
    <property type="project" value="InterPro"/>
</dbReference>
<dbReference type="InterPro" id="IPR013088">
    <property type="entry name" value="Znf_NHR/GATA"/>
</dbReference>
<keyword evidence="6" id="KW-0804">Transcription</keyword>
<dbReference type="EMBL" id="SDOV01000001">
    <property type="protein sequence ID" value="KAH7646009.1"/>
    <property type="molecule type" value="Genomic_DNA"/>
</dbReference>
<dbReference type="AlphaFoldDB" id="A0A9D4P9H6"/>
<sequence length="412" mass="47132">MDPFFQNLLYIATSSNHYTSGFRKFIMMQLVNDPSRSALNVRSIICDNNGIIIAETVYRCMFCAKIFDTMDQIQLHYHCEHYEEEISFKKIGHQKKQRKRPIIDYDQDDFDDPIEKVFDDDDAIVDQVSNNVEDYFEDNSHLMSMQLHENLDVDESFVSSLTQSTKSSPTHSSMPNQNSKGGTVTCEVCGLTKYYSHISRRYGVFSCESCAKFFYRYTQKPVQYICLYDGNCSLKIDSPGARCKSCLLNACLKKYILDPKKHANIYQKHFNASTSNILMVDDINNNNHITSDDQILLKETIASGSSLNESIVQKFIKPNPEIKQPGHRSMNLGVKKSKSKQDLLKKKSSTTSKGDNSLGMNSKFRRMACRVCEGCLQDDCGTCLYCLDKPKFGGNDIKKQKCLKRRCLLLKQ</sequence>
<evidence type="ECO:0000256" key="7">
    <source>
        <dbReference type="ARBA" id="ARBA00023170"/>
    </source>
</evidence>
<dbReference type="Pfam" id="PF00105">
    <property type="entry name" value="zf-C4"/>
    <property type="match status" value="1"/>
</dbReference>
<keyword evidence="7 14" id="KW-0675">Receptor</keyword>
<proteinExistence type="predicted"/>
<feature type="domain" description="Nuclear receptor" evidence="12">
    <location>
        <begin position="183"/>
        <end position="264"/>
    </location>
</feature>
<evidence type="ECO:0000259" key="13">
    <source>
        <dbReference type="PROSITE" id="PS51058"/>
    </source>
</evidence>
<comment type="caution">
    <text evidence="14">The sequence shown here is derived from an EMBL/GenBank/DDBJ whole genome shotgun (WGS) entry which is preliminary data.</text>
</comment>
<dbReference type="SUPFAM" id="SSF57716">
    <property type="entry name" value="Glucocorticoid receptor-like (DNA-binding domain)"/>
    <property type="match status" value="1"/>
</dbReference>
<dbReference type="InterPro" id="IPR001628">
    <property type="entry name" value="Znf_hrmn_rcpt"/>
</dbReference>
<feature type="domain" description="CXXC-type" evidence="13">
    <location>
        <begin position="362"/>
        <end position="408"/>
    </location>
</feature>
<evidence type="ECO:0000256" key="2">
    <source>
        <dbReference type="ARBA" id="ARBA00022771"/>
    </source>
</evidence>
<evidence type="ECO:0000256" key="5">
    <source>
        <dbReference type="ARBA" id="ARBA00023125"/>
    </source>
</evidence>
<dbReference type="Pfam" id="PF02008">
    <property type="entry name" value="zf-CXXC"/>
    <property type="match status" value="1"/>
</dbReference>
<keyword evidence="4" id="KW-0805">Transcription regulation</keyword>
<keyword evidence="3" id="KW-0862">Zinc</keyword>
<dbReference type="PROSITE" id="PS51058">
    <property type="entry name" value="ZF_CXXC"/>
    <property type="match status" value="1"/>
</dbReference>
<feature type="domain" description="C2H2-type" evidence="11">
    <location>
        <begin position="58"/>
        <end position="86"/>
    </location>
</feature>
<keyword evidence="2 9" id="KW-0863">Zinc-finger</keyword>
<dbReference type="InterPro" id="IPR013087">
    <property type="entry name" value="Znf_C2H2_type"/>
</dbReference>
<reference evidence="14" key="1">
    <citation type="submission" date="2020-06" db="EMBL/GenBank/DDBJ databases">
        <authorList>
            <person name="Ji K."/>
            <person name="Li J."/>
        </authorList>
    </citation>
    <scope>NUCLEOTIDE SEQUENCE</scope>
    <source>
        <strain evidence="14">JKM2019</strain>
        <tissue evidence="14">Whole body</tissue>
    </source>
</reference>
<dbReference type="PROSITE" id="PS50157">
    <property type="entry name" value="ZINC_FINGER_C2H2_2"/>
    <property type="match status" value="1"/>
</dbReference>
<dbReference type="PROSITE" id="PS00028">
    <property type="entry name" value="ZINC_FINGER_C2H2_1"/>
    <property type="match status" value="1"/>
</dbReference>
<dbReference type="SMART" id="SM00399">
    <property type="entry name" value="ZnF_C4"/>
    <property type="match status" value="1"/>
</dbReference>
<evidence type="ECO:0000256" key="4">
    <source>
        <dbReference type="ARBA" id="ARBA00023015"/>
    </source>
</evidence>
<organism evidence="14">
    <name type="scientific">Dermatophagoides farinae</name>
    <name type="common">American house dust mite</name>
    <dbReference type="NCBI Taxonomy" id="6954"/>
    <lineage>
        <taxon>Eukaryota</taxon>
        <taxon>Metazoa</taxon>
        <taxon>Ecdysozoa</taxon>
        <taxon>Arthropoda</taxon>
        <taxon>Chelicerata</taxon>
        <taxon>Arachnida</taxon>
        <taxon>Acari</taxon>
        <taxon>Acariformes</taxon>
        <taxon>Sarcoptiformes</taxon>
        <taxon>Astigmata</taxon>
        <taxon>Psoroptidia</taxon>
        <taxon>Analgoidea</taxon>
        <taxon>Pyroglyphidae</taxon>
        <taxon>Dermatophagoidinae</taxon>
        <taxon>Dermatophagoides</taxon>
    </lineage>
</organism>
<evidence type="ECO:0000256" key="1">
    <source>
        <dbReference type="ARBA" id="ARBA00022723"/>
    </source>
</evidence>
<dbReference type="PROSITE" id="PS51030">
    <property type="entry name" value="NUCLEAR_REC_DBD_2"/>
    <property type="match status" value="1"/>
</dbReference>